<feature type="domain" description="Peptidase M43 pregnancy-associated plasma-A" evidence="10">
    <location>
        <begin position="163"/>
        <end position="281"/>
    </location>
</feature>
<reference evidence="11 12" key="1">
    <citation type="journal article" date="2020" name="ISME J.">
        <title>Uncovering the hidden diversity of litter-decomposition mechanisms in mushroom-forming fungi.</title>
        <authorList>
            <person name="Floudas D."/>
            <person name="Bentzer J."/>
            <person name="Ahren D."/>
            <person name="Johansson T."/>
            <person name="Persson P."/>
            <person name="Tunlid A."/>
        </authorList>
    </citation>
    <scope>NUCLEOTIDE SEQUENCE [LARGE SCALE GENOMIC DNA]</scope>
    <source>
        <strain evidence="11 12">CBS 101986</strain>
    </source>
</reference>
<dbReference type="PANTHER" id="PTHR47466:SF1">
    <property type="entry name" value="METALLOPROTEASE MEP1 (AFU_ORTHOLOGUE AFUA_1G07730)-RELATED"/>
    <property type="match status" value="1"/>
</dbReference>
<organism evidence="11 12">
    <name type="scientific">Psilocybe cf. subviscida</name>
    <dbReference type="NCBI Taxonomy" id="2480587"/>
    <lineage>
        <taxon>Eukaryota</taxon>
        <taxon>Fungi</taxon>
        <taxon>Dikarya</taxon>
        <taxon>Basidiomycota</taxon>
        <taxon>Agaricomycotina</taxon>
        <taxon>Agaricomycetes</taxon>
        <taxon>Agaricomycetidae</taxon>
        <taxon>Agaricales</taxon>
        <taxon>Agaricineae</taxon>
        <taxon>Strophariaceae</taxon>
        <taxon>Psilocybe</taxon>
    </lineage>
</organism>
<dbReference type="GO" id="GO:0006508">
    <property type="term" value="P:proteolysis"/>
    <property type="evidence" value="ECO:0007669"/>
    <property type="project" value="UniProtKB-KW"/>
</dbReference>
<evidence type="ECO:0000256" key="6">
    <source>
        <dbReference type="ARBA" id="ARBA00022833"/>
    </source>
</evidence>
<evidence type="ECO:0000256" key="3">
    <source>
        <dbReference type="ARBA" id="ARBA00022723"/>
    </source>
</evidence>
<dbReference type="GO" id="GO:0046872">
    <property type="term" value="F:metal ion binding"/>
    <property type="evidence" value="ECO:0007669"/>
    <property type="project" value="UniProtKB-KW"/>
</dbReference>
<keyword evidence="6" id="KW-0862">Zinc</keyword>
<evidence type="ECO:0000259" key="10">
    <source>
        <dbReference type="Pfam" id="PF05572"/>
    </source>
</evidence>
<keyword evidence="7" id="KW-0482">Metalloprotease</keyword>
<protein>
    <recommendedName>
        <fullName evidence="10">Peptidase M43 pregnancy-associated plasma-A domain-containing protein</fullName>
    </recommendedName>
</protein>
<evidence type="ECO:0000256" key="8">
    <source>
        <dbReference type="ARBA" id="ARBA00023157"/>
    </source>
</evidence>
<sequence length="288" mass="29827">MYFSTTIASLLLGITAVVATPSITPVVGSRRCGSTPSDAEVAAKEAHFKANKVELPVSLAAAAAITVNVHFHVVQANSTLQGGNVPDSQIANQITVMNTAYAGNIKWVLASTDHTTNSDWFLKVGPSTSAQTAMKKALRKGGVTDLNVYTVGFASGAGAGLLGYSTFPSDYSGAPSDDGCVILYSSLPGGTASPYNLGQTLTHEAGHWVGLYHPFQGGCSGSGDSVSDTPAEGSAAYGCPTGRDTCSSTGVDPIHNFMDYSDDSCMNQFTAGQITRYKSQLATYRGLS</sequence>
<gene>
    <name evidence="11" type="ORF">D9619_001031</name>
</gene>
<name>A0A8H5BCS0_9AGAR</name>
<accession>A0A8H5BCS0</accession>
<feature type="chain" id="PRO_5034316894" description="Peptidase M43 pregnancy-associated plasma-A domain-containing protein" evidence="9">
    <location>
        <begin position="20"/>
        <end position="288"/>
    </location>
</feature>
<evidence type="ECO:0000256" key="9">
    <source>
        <dbReference type="SAM" id="SignalP"/>
    </source>
</evidence>
<keyword evidence="12" id="KW-1185">Reference proteome</keyword>
<dbReference type="InterPro" id="IPR024079">
    <property type="entry name" value="MetalloPept_cat_dom_sf"/>
</dbReference>
<evidence type="ECO:0000256" key="7">
    <source>
        <dbReference type="ARBA" id="ARBA00023049"/>
    </source>
</evidence>
<dbReference type="GO" id="GO:0008237">
    <property type="term" value="F:metallopeptidase activity"/>
    <property type="evidence" value="ECO:0007669"/>
    <property type="project" value="UniProtKB-KW"/>
</dbReference>
<dbReference type="Proteomes" id="UP000567179">
    <property type="component" value="Unassembled WGS sequence"/>
</dbReference>
<evidence type="ECO:0000256" key="4">
    <source>
        <dbReference type="ARBA" id="ARBA00022729"/>
    </source>
</evidence>
<evidence type="ECO:0000256" key="2">
    <source>
        <dbReference type="ARBA" id="ARBA00022670"/>
    </source>
</evidence>
<keyword evidence="3" id="KW-0479">Metal-binding</keyword>
<dbReference type="Gene3D" id="3.40.390.10">
    <property type="entry name" value="Collagenase (Catalytic Domain)"/>
    <property type="match status" value="1"/>
</dbReference>
<dbReference type="CDD" id="cd04275">
    <property type="entry name" value="ZnMc_pappalysin_like"/>
    <property type="match status" value="1"/>
</dbReference>
<evidence type="ECO:0000313" key="12">
    <source>
        <dbReference type="Proteomes" id="UP000567179"/>
    </source>
</evidence>
<dbReference type="PANTHER" id="PTHR47466">
    <property type="match status" value="1"/>
</dbReference>
<dbReference type="OrthoDB" id="536211at2759"/>
<keyword evidence="5" id="KW-0378">Hydrolase</keyword>
<evidence type="ECO:0000256" key="1">
    <source>
        <dbReference type="ARBA" id="ARBA00008721"/>
    </source>
</evidence>
<dbReference type="AlphaFoldDB" id="A0A8H5BCS0"/>
<dbReference type="SUPFAM" id="SSF55486">
    <property type="entry name" value="Metalloproteases ('zincins'), catalytic domain"/>
    <property type="match status" value="1"/>
</dbReference>
<dbReference type="Pfam" id="PF05572">
    <property type="entry name" value="Peptidase_M43"/>
    <property type="match status" value="1"/>
</dbReference>
<dbReference type="EMBL" id="JAACJJ010000028">
    <property type="protein sequence ID" value="KAF5320865.1"/>
    <property type="molecule type" value="Genomic_DNA"/>
</dbReference>
<evidence type="ECO:0000256" key="5">
    <source>
        <dbReference type="ARBA" id="ARBA00022801"/>
    </source>
</evidence>
<dbReference type="InterPro" id="IPR008754">
    <property type="entry name" value="Peptidase_M43"/>
</dbReference>
<keyword evidence="4 9" id="KW-0732">Signal</keyword>
<keyword evidence="2" id="KW-0645">Protease</keyword>
<comment type="similarity">
    <text evidence="1">Belongs to the peptidase M43B family.</text>
</comment>
<keyword evidence="8" id="KW-1015">Disulfide bond</keyword>
<proteinExistence type="inferred from homology"/>
<comment type="caution">
    <text evidence="11">The sequence shown here is derived from an EMBL/GenBank/DDBJ whole genome shotgun (WGS) entry which is preliminary data.</text>
</comment>
<evidence type="ECO:0000313" key="11">
    <source>
        <dbReference type="EMBL" id="KAF5320865.1"/>
    </source>
</evidence>
<feature type="signal peptide" evidence="9">
    <location>
        <begin position="1"/>
        <end position="19"/>
    </location>
</feature>